<dbReference type="RefSeq" id="WP_036647295.1">
    <property type="nucleotide sequence ID" value="NZ_JQCR01000001.1"/>
</dbReference>
<evidence type="ECO:0000313" key="2">
    <source>
        <dbReference type="Proteomes" id="UP000029734"/>
    </source>
</evidence>
<reference evidence="1 2" key="1">
    <citation type="submission" date="2014-08" db="EMBL/GenBank/DDBJ databases">
        <authorList>
            <person name="den Bakker H.C."/>
        </authorList>
    </citation>
    <scope>NUCLEOTIDE SEQUENCE [LARGE SCALE GENOMIC DNA]</scope>
    <source>
        <strain evidence="1 2">DSM 18334</strain>
    </source>
</reference>
<gene>
    <name evidence="1" type="ORF">PWYN_00400</name>
</gene>
<organism evidence="1 2">
    <name type="scientific">Paenibacillus wynnii</name>
    <dbReference type="NCBI Taxonomy" id="268407"/>
    <lineage>
        <taxon>Bacteria</taxon>
        <taxon>Bacillati</taxon>
        <taxon>Bacillota</taxon>
        <taxon>Bacilli</taxon>
        <taxon>Bacillales</taxon>
        <taxon>Paenibacillaceae</taxon>
        <taxon>Paenibacillus</taxon>
    </lineage>
</organism>
<dbReference type="EMBL" id="JQCR01000001">
    <property type="protein sequence ID" value="KGE20688.1"/>
    <property type="molecule type" value="Genomic_DNA"/>
</dbReference>
<evidence type="ECO:0000313" key="1">
    <source>
        <dbReference type="EMBL" id="KGE20688.1"/>
    </source>
</evidence>
<dbReference type="AlphaFoldDB" id="A0A098MF71"/>
<reference evidence="1 2" key="2">
    <citation type="submission" date="2014-10" db="EMBL/GenBank/DDBJ databases">
        <title>Comparative genomics of the Paenibacillus odorifer group.</title>
        <authorList>
            <person name="Tsai Y.-C."/>
            <person name="Martin N."/>
            <person name="Korlach J."/>
            <person name="Wiedmann M."/>
        </authorList>
    </citation>
    <scope>NUCLEOTIDE SEQUENCE [LARGE SCALE GENOMIC DNA]</scope>
    <source>
        <strain evidence="1 2">DSM 18334</strain>
    </source>
</reference>
<keyword evidence="2" id="KW-1185">Reference proteome</keyword>
<name>A0A098MF71_9BACL</name>
<proteinExistence type="predicted"/>
<comment type="caution">
    <text evidence="1">The sequence shown here is derived from an EMBL/GenBank/DDBJ whole genome shotgun (WGS) entry which is preliminary data.</text>
</comment>
<accession>A0A098MF71</accession>
<dbReference type="OrthoDB" id="7270495at2"/>
<dbReference type="Proteomes" id="UP000029734">
    <property type="component" value="Unassembled WGS sequence"/>
</dbReference>
<sequence>MADLTIKRGDTFIYTATWDGATLSELRSQVRNSLGQLTSEVTINNAGTPYTFVLSVVDTSKWPIGVLQTDIQRTVGGLIISSETITINVLRDVTQ</sequence>
<dbReference type="STRING" id="268407.PWYN_00400"/>
<protein>
    <submittedName>
        <fullName evidence="1">Uncharacterized protein</fullName>
    </submittedName>
</protein>